<dbReference type="OrthoDB" id="2363873at2759"/>
<keyword evidence="3" id="KW-0442">Lipid degradation</keyword>
<dbReference type="EMBL" id="WWBZ02000062">
    <property type="protein sequence ID" value="KAF4302895.1"/>
    <property type="molecule type" value="Genomic_DNA"/>
</dbReference>
<dbReference type="PANTHER" id="PTHR10272:SF0">
    <property type="entry name" value="PLATELET-ACTIVATING FACTOR ACETYLHYDROLASE"/>
    <property type="match status" value="1"/>
</dbReference>
<organism evidence="7 8">
    <name type="scientific">Botryosphaeria dothidea</name>
    <dbReference type="NCBI Taxonomy" id="55169"/>
    <lineage>
        <taxon>Eukaryota</taxon>
        <taxon>Fungi</taxon>
        <taxon>Dikarya</taxon>
        <taxon>Ascomycota</taxon>
        <taxon>Pezizomycotina</taxon>
        <taxon>Dothideomycetes</taxon>
        <taxon>Dothideomycetes incertae sedis</taxon>
        <taxon>Botryosphaeriales</taxon>
        <taxon>Botryosphaeriaceae</taxon>
        <taxon>Botryosphaeria</taxon>
    </lineage>
</organism>
<evidence type="ECO:0000313" key="8">
    <source>
        <dbReference type="Proteomes" id="UP000572817"/>
    </source>
</evidence>
<dbReference type="GO" id="GO:0003847">
    <property type="term" value="F:1-alkyl-2-acetylglycerophosphocholine esterase activity"/>
    <property type="evidence" value="ECO:0007669"/>
    <property type="project" value="UniProtKB-EC"/>
</dbReference>
<evidence type="ECO:0000256" key="1">
    <source>
        <dbReference type="ARBA" id="ARBA00013201"/>
    </source>
</evidence>
<dbReference type="AlphaFoldDB" id="A0A8H4IKR6"/>
<keyword evidence="4" id="KW-0443">Lipid metabolism</keyword>
<sequence length="410" mass="43935">MKRLHDLVLAILSIASVAYCDGVLLHKPTGPYYVTHTQHVFNHTTLDDFTAPNGTGIGTILLASIFAPTESVPNQTVPYMDDTNAEIWSSTFGFPRGLLSTLVTELQWQAPFLSGPGFANGTSPYPTLIFMPGAGLASFAYTAYLSELASHGCSVIAIDHPGEPPYLELPYNLGGVRSDYPPLSSYTWTVAQLQSIYAHRVADASAVLSDAYLPSLVRAHGLPINLTHIGIFGHSIGGAGSAGVLARNPGVLAGANLDGWLFFDIWDLYGNGSVRTKPYPDLAPRPFLELARDDPAGPDATWTNFSAAQSGWLRDVGVRGALHFDFSDVPLWVDLLGQRDGPPGRFNASNFLGGIDGRRVTEVVNMFLKGFFGYVSGGGLGAVDGLVKDAPEAYVRESQDVAEVYVDRGL</sequence>
<evidence type="ECO:0000256" key="2">
    <source>
        <dbReference type="ARBA" id="ARBA00022801"/>
    </source>
</evidence>
<keyword evidence="5" id="KW-0732">Signal</keyword>
<evidence type="ECO:0000259" key="6">
    <source>
        <dbReference type="Pfam" id="PF12697"/>
    </source>
</evidence>
<evidence type="ECO:0000256" key="3">
    <source>
        <dbReference type="ARBA" id="ARBA00022963"/>
    </source>
</evidence>
<comment type="caution">
    <text evidence="7">The sequence shown here is derived from an EMBL/GenBank/DDBJ whole genome shotgun (WGS) entry which is preliminary data.</text>
</comment>
<gene>
    <name evidence="7" type="ORF">GTA08_BOTSDO09451</name>
</gene>
<evidence type="ECO:0000313" key="7">
    <source>
        <dbReference type="EMBL" id="KAF4302895.1"/>
    </source>
</evidence>
<feature type="chain" id="PRO_5034765385" description="1-alkyl-2-acetylglycerophosphocholine esterase" evidence="5">
    <location>
        <begin position="21"/>
        <end position="410"/>
    </location>
</feature>
<dbReference type="InterPro" id="IPR000073">
    <property type="entry name" value="AB_hydrolase_1"/>
</dbReference>
<keyword evidence="2" id="KW-0378">Hydrolase</keyword>
<evidence type="ECO:0000256" key="5">
    <source>
        <dbReference type="SAM" id="SignalP"/>
    </source>
</evidence>
<proteinExistence type="predicted"/>
<feature type="signal peptide" evidence="5">
    <location>
        <begin position="1"/>
        <end position="20"/>
    </location>
</feature>
<name>A0A8H4IKR6_9PEZI</name>
<dbReference type="EC" id="3.1.1.47" evidence="1"/>
<evidence type="ECO:0000256" key="4">
    <source>
        <dbReference type="ARBA" id="ARBA00023098"/>
    </source>
</evidence>
<protein>
    <recommendedName>
        <fullName evidence="1">1-alkyl-2-acetylglycerophosphocholine esterase</fullName>
        <ecNumber evidence="1">3.1.1.47</ecNumber>
    </recommendedName>
</protein>
<dbReference type="Gene3D" id="3.40.50.1820">
    <property type="entry name" value="alpha/beta hydrolase"/>
    <property type="match status" value="1"/>
</dbReference>
<dbReference type="InterPro" id="IPR029058">
    <property type="entry name" value="AB_hydrolase_fold"/>
</dbReference>
<feature type="domain" description="AB hydrolase-1" evidence="6">
    <location>
        <begin position="128"/>
        <end position="333"/>
    </location>
</feature>
<keyword evidence="8" id="KW-1185">Reference proteome</keyword>
<dbReference type="PANTHER" id="PTHR10272">
    <property type="entry name" value="PLATELET-ACTIVATING FACTOR ACETYLHYDROLASE"/>
    <property type="match status" value="1"/>
</dbReference>
<accession>A0A8H4IKR6</accession>
<dbReference type="GO" id="GO:0016042">
    <property type="term" value="P:lipid catabolic process"/>
    <property type="evidence" value="ECO:0007669"/>
    <property type="project" value="UniProtKB-KW"/>
</dbReference>
<dbReference type="SUPFAM" id="SSF53474">
    <property type="entry name" value="alpha/beta-Hydrolases"/>
    <property type="match status" value="1"/>
</dbReference>
<dbReference type="Pfam" id="PF12697">
    <property type="entry name" value="Abhydrolase_6"/>
    <property type="match status" value="1"/>
</dbReference>
<dbReference type="Proteomes" id="UP000572817">
    <property type="component" value="Unassembled WGS sequence"/>
</dbReference>
<reference evidence="7" key="1">
    <citation type="submission" date="2020-04" db="EMBL/GenBank/DDBJ databases">
        <title>Genome Assembly and Annotation of Botryosphaeria dothidea sdau 11-99, a Latent Pathogen of Apple Fruit Ring Rot in China.</title>
        <authorList>
            <person name="Yu C."/>
            <person name="Diao Y."/>
            <person name="Lu Q."/>
            <person name="Zhao J."/>
            <person name="Cui S."/>
            <person name="Peng C."/>
            <person name="He B."/>
            <person name="Liu H."/>
        </authorList>
    </citation>
    <scope>NUCLEOTIDE SEQUENCE [LARGE SCALE GENOMIC DNA]</scope>
    <source>
        <strain evidence="7">Sdau11-99</strain>
    </source>
</reference>